<reference evidence="1 2" key="1">
    <citation type="submission" date="2017-07" db="EMBL/GenBank/DDBJ databases">
        <title>Mechanisms for carbon and nitrogen cycling indicate functional differentiation within the Candidate Phyla Radiation.</title>
        <authorList>
            <person name="Danczak R.E."/>
            <person name="Johnston M.D."/>
            <person name="Kenah C."/>
            <person name="Slattery M."/>
            <person name="Wrighton K.C."/>
            <person name="Wilkins M.J."/>
        </authorList>
    </citation>
    <scope>NUCLEOTIDE SEQUENCE [LARGE SCALE GENOMIC DNA]</scope>
    <source>
        <strain evidence="1">Gr01-1014_77</strain>
    </source>
</reference>
<dbReference type="EMBL" id="VMFF01000050">
    <property type="protein sequence ID" value="TSC65341.1"/>
    <property type="molecule type" value="Genomic_DNA"/>
</dbReference>
<sequence>MLPLNDVARSLRPRISIKRALPRTRLRCQTRRETLRFAPRLRHVRCTLHSPHEVREVEHATDPNRWLSGIVASRCLADRFSPRDVRLIDGALGLLRSIHDDNPPASVVNLNPAIDDDMLRGNAKEVNKKSSYFICKKVRILNNVIKEEKICQKLCPKIRFLFCS</sequence>
<evidence type="ECO:0000313" key="2">
    <source>
        <dbReference type="Proteomes" id="UP000319613"/>
    </source>
</evidence>
<evidence type="ECO:0000313" key="1">
    <source>
        <dbReference type="EMBL" id="TSC65341.1"/>
    </source>
</evidence>
<gene>
    <name evidence="1" type="ORF">G01um101477_515</name>
</gene>
<organism evidence="1 2">
    <name type="scientific">Candidatus Doudnabacteria bacterium Gr01-1014_77</name>
    <dbReference type="NCBI Taxonomy" id="2017133"/>
    <lineage>
        <taxon>Bacteria</taxon>
        <taxon>Candidatus Doudnaibacteriota</taxon>
    </lineage>
</organism>
<comment type="caution">
    <text evidence="1">The sequence shown here is derived from an EMBL/GenBank/DDBJ whole genome shotgun (WGS) entry which is preliminary data.</text>
</comment>
<dbReference type="AlphaFoldDB" id="A0A554JAG4"/>
<dbReference type="Proteomes" id="UP000319613">
    <property type="component" value="Unassembled WGS sequence"/>
</dbReference>
<accession>A0A554JAG4</accession>
<proteinExistence type="predicted"/>
<protein>
    <submittedName>
        <fullName evidence="1">Uncharacterized protein</fullName>
    </submittedName>
</protein>
<name>A0A554JAG4_9BACT</name>